<evidence type="ECO:0000313" key="3">
    <source>
        <dbReference type="Proteomes" id="UP000576082"/>
    </source>
</evidence>
<dbReference type="Proteomes" id="UP000576082">
    <property type="component" value="Unassembled WGS sequence"/>
</dbReference>
<name>A0A7X9XAM0_9BACT</name>
<proteinExistence type="predicted"/>
<dbReference type="AlphaFoldDB" id="A0A7X9XAM0"/>
<reference evidence="2 3" key="1">
    <citation type="submission" date="2020-04" db="EMBL/GenBank/DDBJ databases">
        <title>Flammeovirga sp. SR4, a novel species isolated from seawater.</title>
        <authorList>
            <person name="Wang X."/>
        </authorList>
    </citation>
    <scope>NUCLEOTIDE SEQUENCE [LARGE SCALE GENOMIC DNA]</scope>
    <source>
        <strain evidence="2 3">ATCC 23126</strain>
    </source>
</reference>
<dbReference type="RefSeq" id="WP_169658062.1">
    <property type="nucleotide sequence ID" value="NZ_JABANE010000049.1"/>
</dbReference>
<comment type="caution">
    <text evidence="2">The sequence shown here is derived from an EMBL/GenBank/DDBJ whole genome shotgun (WGS) entry which is preliminary data.</text>
</comment>
<evidence type="ECO:0000256" key="1">
    <source>
        <dbReference type="SAM" id="SignalP"/>
    </source>
</evidence>
<feature type="chain" id="PRO_5031480995" evidence="1">
    <location>
        <begin position="22"/>
        <end position="246"/>
    </location>
</feature>
<feature type="signal peptide" evidence="1">
    <location>
        <begin position="1"/>
        <end position="21"/>
    </location>
</feature>
<gene>
    <name evidence="2" type="ORF">HHU12_17655</name>
</gene>
<evidence type="ECO:0000313" key="2">
    <source>
        <dbReference type="EMBL" id="NME69806.1"/>
    </source>
</evidence>
<keyword evidence="1" id="KW-0732">Signal</keyword>
<sequence length="246" mass="28540">MYYSRISLLIALIIGAVQLNAQDFTSKKELKKYYKENSANLPSPEQGWHEAWVIMPSESEFETDLEGEVVNASIFMKDGEILKVFYKDYHYAQTVYANGSVKNGKAVYQKVILDINNNVTEVFTAYNHTVIFKKNNNKKTPLVDNEEVGKVSFYSSAKKVEKQGFFVFVRNEKTRTYDFMGYLNKKCSEVKECNEENGLHFYIKSGNYEMLAVQNKIQFNRHMPINTYNVMIEDEGQKMQEIVAKK</sequence>
<accession>A0A7X9XAM0</accession>
<dbReference type="EMBL" id="JABANE010000049">
    <property type="protein sequence ID" value="NME69806.1"/>
    <property type="molecule type" value="Genomic_DNA"/>
</dbReference>
<protein>
    <submittedName>
        <fullName evidence="2">Uncharacterized protein</fullName>
    </submittedName>
</protein>
<keyword evidence="3" id="KW-1185">Reference proteome</keyword>
<organism evidence="2 3">
    <name type="scientific">Flammeovirga aprica JL-4</name>
    <dbReference type="NCBI Taxonomy" id="694437"/>
    <lineage>
        <taxon>Bacteria</taxon>
        <taxon>Pseudomonadati</taxon>
        <taxon>Bacteroidota</taxon>
        <taxon>Cytophagia</taxon>
        <taxon>Cytophagales</taxon>
        <taxon>Flammeovirgaceae</taxon>
        <taxon>Flammeovirga</taxon>
    </lineage>
</organism>